<dbReference type="PANTHER" id="PTHR34072:SF55">
    <property type="entry name" value="DNA_RNA POLYMERASES SUPERFAMILY PROTEIN"/>
    <property type="match status" value="1"/>
</dbReference>
<keyword evidence="6" id="KW-0695">RNA-directed DNA polymerase</keyword>
<name>A0A0A9HMP3_ARUDO</name>
<dbReference type="InterPro" id="IPR041373">
    <property type="entry name" value="RT_RNaseH"/>
</dbReference>
<dbReference type="InterPro" id="IPR043502">
    <property type="entry name" value="DNA/RNA_pol_sf"/>
</dbReference>
<reference evidence="8" key="2">
    <citation type="journal article" date="2015" name="Data Brief">
        <title>Shoot transcriptome of the giant reed, Arundo donax.</title>
        <authorList>
            <person name="Barrero R.A."/>
            <person name="Guerrero F.D."/>
            <person name="Moolhuijzen P."/>
            <person name="Goolsby J.A."/>
            <person name="Tidwell J."/>
            <person name="Bellgard S.E."/>
            <person name="Bellgard M.I."/>
        </authorList>
    </citation>
    <scope>NUCLEOTIDE SEQUENCE</scope>
    <source>
        <tissue evidence="8">Shoot tissue taken approximately 20 cm above the soil surface</tissue>
    </source>
</reference>
<keyword evidence="2" id="KW-0548">Nucleotidyltransferase</keyword>
<evidence type="ECO:0000256" key="2">
    <source>
        <dbReference type="ARBA" id="ARBA00022695"/>
    </source>
</evidence>
<dbReference type="GO" id="GO:0003964">
    <property type="term" value="F:RNA-directed DNA polymerase activity"/>
    <property type="evidence" value="ECO:0007669"/>
    <property type="project" value="UniProtKB-KW"/>
</dbReference>
<dbReference type="CDD" id="cd09274">
    <property type="entry name" value="RNase_HI_RT_Ty3"/>
    <property type="match status" value="1"/>
</dbReference>
<evidence type="ECO:0000256" key="5">
    <source>
        <dbReference type="ARBA" id="ARBA00022801"/>
    </source>
</evidence>
<dbReference type="GO" id="GO:0016787">
    <property type="term" value="F:hydrolase activity"/>
    <property type="evidence" value="ECO:0007669"/>
    <property type="project" value="UniProtKB-KW"/>
</dbReference>
<evidence type="ECO:0000313" key="8">
    <source>
        <dbReference type="EMBL" id="JAE34143.1"/>
    </source>
</evidence>
<dbReference type="SUPFAM" id="SSF56672">
    <property type="entry name" value="DNA/RNA polymerases"/>
    <property type="match status" value="1"/>
</dbReference>
<evidence type="ECO:0000256" key="3">
    <source>
        <dbReference type="ARBA" id="ARBA00022722"/>
    </source>
</evidence>
<feature type="domain" description="Reverse transcriptase RNase H-like" evidence="7">
    <location>
        <begin position="4"/>
        <end position="74"/>
    </location>
</feature>
<keyword evidence="5" id="KW-0378">Hydrolase</keyword>
<keyword evidence="3" id="KW-0540">Nuclease</keyword>
<evidence type="ECO:0000256" key="6">
    <source>
        <dbReference type="ARBA" id="ARBA00022918"/>
    </source>
</evidence>
<dbReference type="AlphaFoldDB" id="A0A0A9HMP3"/>
<evidence type="ECO:0000256" key="4">
    <source>
        <dbReference type="ARBA" id="ARBA00022759"/>
    </source>
</evidence>
<dbReference type="Pfam" id="PF17917">
    <property type="entry name" value="RT_RNaseH"/>
    <property type="match status" value="1"/>
</dbReference>
<dbReference type="EMBL" id="GBRH01163753">
    <property type="protein sequence ID" value="JAE34143.1"/>
    <property type="molecule type" value="Transcribed_RNA"/>
</dbReference>
<dbReference type="PANTHER" id="PTHR34072">
    <property type="entry name" value="ENZYMATIC POLYPROTEIN-RELATED"/>
    <property type="match status" value="1"/>
</dbReference>
<accession>A0A0A9HMP3</accession>
<keyword evidence="4" id="KW-0255">Endonuclease</keyword>
<dbReference type="GO" id="GO:0004519">
    <property type="term" value="F:endonuclease activity"/>
    <property type="evidence" value="ECO:0007669"/>
    <property type="project" value="UniProtKB-KW"/>
</dbReference>
<sequence length="106" mass="12120">MQDSHSLAYLSKPLGPKMMGLSTYQKECLAVLMAVDRWRPYLQHKEFIVKVDQKSLVHLNDQNLTTQLQQKAFVKLIGLQFRMQFKKGVDNSAANALSRLPATCRI</sequence>
<evidence type="ECO:0000259" key="7">
    <source>
        <dbReference type="Pfam" id="PF17917"/>
    </source>
</evidence>
<keyword evidence="1" id="KW-0808">Transferase</keyword>
<evidence type="ECO:0000256" key="1">
    <source>
        <dbReference type="ARBA" id="ARBA00022679"/>
    </source>
</evidence>
<protein>
    <recommendedName>
        <fullName evidence="7">Reverse transcriptase RNase H-like domain-containing protein</fullName>
    </recommendedName>
</protein>
<organism evidence="8">
    <name type="scientific">Arundo donax</name>
    <name type="common">Giant reed</name>
    <name type="synonym">Donax arundinaceus</name>
    <dbReference type="NCBI Taxonomy" id="35708"/>
    <lineage>
        <taxon>Eukaryota</taxon>
        <taxon>Viridiplantae</taxon>
        <taxon>Streptophyta</taxon>
        <taxon>Embryophyta</taxon>
        <taxon>Tracheophyta</taxon>
        <taxon>Spermatophyta</taxon>
        <taxon>Magnoliopsida</taxon>
        <taxon>Liliopsida</taxon>
        <taxon>Poales</taxon>
        <taxon>Poaceae</taxon>
        <taxon>PACMAD clade</taxon>
        <taxon>Arundinoideae</taxon>
        <taxon>Arundineae</taxon>
        <taxon>Arundo</taxon>
    </lineage>
</organism>
<proteinExistence type="predicted"/>
<reference evidence="8" key="1">
    <citation type="submission" date="2014-09" db="EMBL/GenBank/DDBJ databases">
        <authorList>
            <person name="Magalhaes I.L.F."/>
            <person name="Oliveira U."/>
            <person name="Santos F.R."/>
            <person name="Vidigal T.H.D.A."/>
            <person name="Brescovit A.D."/>
            <person name="Santos A.J."/>
        </authorList>
    </citation>
    <scope>NUCLEOTIDE SEQUENCE</scope>
    <source>
        <tissue evidence="8">Shoot tissue taken approximately 20 cm above the soil surface</tissue>
    </source>
</reference>